<keyword evidence="2" id="KW-0808">Transferase</keyword>
<protein>
    <submittedName>
        <fullName evidence="2">FkbM family methyltransferase</fullName>
    </submittedName>
</protein>
<dbReference type="Proteomes" id="UP000695802">
    <property type="component" value="Unassembled WGS sequence"/>
</dbReference>
<dbReference type="InterPro" id="IPR029063">
    <property type="entry name" value="SAM-dependent_MTases_sf"/>
</dbReference>
<evidence type="ECO:0000313" key="3">
    <source>
        <dbReference type="Proteomes" id="UP000695802"/>
    </source>
</evidence>
<gene>
    <name evidence="2" type="ORF">JR064_05385</name>
</gene>
<dbReference type="InterPro" id="IPR006342">
    <property type="entry name" value="FkbM_mtfrase"/>
</dbReference>
<dbReference type="SUPFAM" id="SSF53335">
    <property type="entry name" value="S-adenosyl-L-methionine-dependent methyltransferases"/>
    <property type="match status" value="1"/>
</dbReference>
<dbReference type="GO" id="GO:0008168">
    <property type="term" value="F:methyltransferase activity"/>
    <property type="evidence" value="ECO:0007669"/>
    <property type="project" value="UniProtKB-KW"/>
</dbReference>
<evidence type="ECO:0000259" key="1">
    <source>
        <dbReference type="Pfam" id="PF05050"/>
    </source>
</evidence>
<dbReference type="EMBL" id="JAFIWB010000003">
    <property type="protein sequence ID" value="MBN6101594.1"/>
    <property type="molecule type" value="Genomic_DNA"/>
</dbReference>
<dbReference type="NCBIfam" id="TIGR01444">
    <property type="entry name" value="fkbM_fam"/>
    <property type="match status" value="1"/>
</dbReference>
<dbReference type="Gene3D" id="1.20.1270.160">
    <property type="match status" value="1"/>
</dbReference>
<comment type="caution">
    <text evidence="2">The sequence shown here is derived from an EMBL/GenBank/DDBJ whole genome shotgun (WGS) entry which is preliminary data.</text>
</comment>
<keyword evidence="2" id="KW-0489">Methyltransferase</keyword>
<sequence length="405" mass="45746">MQNSIQTKINIDPQSMEENFLLAAQGLADDPMFGVREDVRRLIAKHGDDTKMIILGTRGFGGYLLDLKEDLPCNVIASVDDTQCHSGALYHETPIISTKKFVELARSGDIIAFNSCGSDGPKRFFDQVCRQHSIPHLNFEQTIRAFGLQGRVDYRVDDWGQEIVRNVARYQRLAKRFFDDYSAKTLFSVLNFHLTCDPEYHHEFERPYNTLYFRSGLLRFSDSEKMVDCGASIGESLSGLIGVTKGQFSRSWMIEPDRINIDTLNNLLRRYEGTPLGSKISLHGCGVGETETRVPFKHQGGHGGFISSSDDDCEPTDMIDVRPIDSIVDDAPTFIKMDIEGSELGAMRGAGKTIKLCKPKMAISAYHRSTDLLDLSDLALSLNPDYKMGLRHHTHYRWDTCLYFY</sequence>
<dbReference type="GO" id="GO:0032259">
    <property type="term" value="P:methylation"/>
    <property type="evidence" value="ECO:0007669"/>
    <property type="project" value="UniProtKB-KW"/>
</dbReference>
<accession>A0ABS3B0H2</accession>
<proteinExistence type="predicted"/>
<dbReference type="Gene3D" id="3.40.50.150">
    <property type="entry name" value="Vaccinia Virus protein VP39"/>
    <property type="match status" value="1"/>
</dbReference>
<keyword evidence="3" id="KW-1185">Reference proteome</keyword>
<dbReference type="Gene3D" id="3.40.50.720">
    <property type="entry name" value="NAD(P)-binding Rossmann-like Domain"/>
    <property type="match status" value="1"/>
</dbReference>
<evidence type="ECO:0000313" key="2">
    <source>
        <dbReference type="EMBL" id="MBN6101594.1"/>
    </source>
</evidence>
<reference evidence="2 3" key="1">
    <citation type="submission" date="2021-02" db="EMBL/GenBank/DDBJ databases">
        <title>Taxonomically Unique Crown Gall-Associated Xanthomonas Stains Have Deficiency in Virulence Repertories.</title>
        <authorList>
            <person name="Mafakheri H."/>
            <person name="Taghavi S.M."/>
            <person name="Dimkic I."/>
            <person name="Nemanja K."/>
            <person name="Osdaghi E."/>
        </authorList>
    </citation>
    <scope>NUCLEOTIDE SEQUENCE [LARGE SCALE GENOMIC DNA]</scope>
    <source>
        <strain evidence="2 3">FX4</strain>
    </source>
</reference>
<organism evidence="2 3">
    <name type="scientific">Xanthomonas bonasiae</name>
    <dbReference type="NCBI Taxonomy" id="2810351"/>
    <lineage>
        <taxon>Bacteria</taxon>
        <taxon>Pseudomonadati</taxon>
        <taxon>Pseudomonadota</taxon>
        <taxon>Gammaproteobacteria</taxon>
        <taxon>Lysobacterales</taxon>
        <taxon>Lysobacteraceae</taxon>
        <taxon>Xanthomonas</taxon>
    </lineage>
</organism>
<name>A0ABS3B0H2_9XANT</name>
<dbReference type="RefSeq" id="WP_206229048.1">
    <property type="nucleotide sequence ID" value="NZ_JAFIWB010000003.1"/>
</dbReference>
<dbReference type="Pfam" id="PF05050">
    <property type="entry name" value="Methyltransf_21"/>
    <property type="match status" value="1"/>
</dbReference>
<feature type="domain" description="Methyltransferase FkbM" evidence="1">
    <location>
        <begin position="228"/>
        <end position="368"/>
    </location>
</feature>